<evidence type="ECO:0000313" key="3">
    <source>
        <dbReference type="Proteomes" id="UP001500751"/>
    </source>
</evidence>
<organism evidence="2 3">
    <name type="scientific">Catenulispora yoronensis</name>
    <dbReference type="NCBI Taxonomy" id="450799"/>
    <lineage>
        <taxon>Bacteria</taxon>
        <taxon>Bacillati</taxon>
        <taxon>Actinomycetota</taxon>
        <taxon>Actinomycetes</taxon>
        <taxon>Catenulisporales</taxon>
        <taxon>Catenulisporaceae</taxon>
        <taxon>Catenulispora</taxon>
    </lineage>
</organism>
<feature type="domain" description="HTH cro/C1-type" evidence="1">
    <location>
        <begin position="43"/>
        <end position="90"/>
    </location>
</feature>
<accession>A0ABP5F1R0</accession>
<comment type="caution">
    <text evidence="2">The sequence shown here is derived from an EMBL/GenBank/DDBJ whole genome shotgun (WGS) entry which is preliminary data.</text>
</comment>
<evidence type="ECO:0000313" key="2">
    <source>
        <dbReference type="EMBL" id="GAA2014413.1"/>
    </source>
</evidence>
<reference evidence="3" key="1">
    <citation type="journal article" date="2019" name="Int. J. Syst. Evol. Microbiol.">
        <title>The Global Catalogue of Microorganisms (GCM) 10K type strain sequencing project: providing services to taxonomists for standard genome sequencing and annotation.</title>
        <authorList>
            <consortium name="The Broad Institute Genomics Platform"/>
            <consortium name="The Broad Institute Genome Sequencing Center for Infectious Disease"/>
            <person name="Wu L."/>
            <person name="Ma J."/>
        </authorList>
    </citation>
    <scope>NUCLEOTIDE SEQUENCE [LARGE SCALE GENOMIC DNA]</scope>
    <source>
        <strain evidence="3">JCM 16014</strain>
    </source>
</reference>
<evidence type="ECO:0000259" key="1">
    <source>
        <dbReference type="PROSITE" id="PS50943"/>
    </source>
</evidence>
<name>A0ABP5F1R0_9ACTN</name>
<dbReference type="PROSITE" id="PS50943">
    <property type="entry name" value="HTH_CROC1"/>
    <property type="match status" value="1"/>
</dbReference>
<dbReference type="Gene3D" id="1.10.260.40">
    <property type="entry name" value="lambda repressor-like DNA-binding domains"/>
    <property type="match status" value="1"/>
</dbReference>
<dbReference type="Pfam" id="PF17765">
    <property type="entry name" value="MLTR_LBD"/>
    <property type="match status" value="1"/>
</dbReference>
<gene>
    <name evidence="2" type="ORF">GCM10009839_06670</name>
</gene>
<dbReference type="PANTHER" id="PTHR35010:SF2">
    <property type="entry name" value="BLL4672 PROTEIN"/>
    <property type="match status" value="1"/>
</dbReference>
<dbReference type="SUPFAM" id="SSF47413">
    <property type="entry name" value="lambda repressor-like DNA-binding domains"/>
    <property type="match status" value="1"/>
</dbReference>
<dbReference type="CDD" id="cd00093">
    <property type="entry name" value="HTH_XRE"/>
    <property type="match status" value="1"/>
</dbReference>
<protein>
    <submittedName>
        <fullName evidence="2">Helix-turn-helix transcriptional regulator</fullName>
    </submittedName>
</protein>
<dbReference type="Gene3D" id="3.30.450.180">
    <property type="match status" value="1"/>
</dbReference>
<keyword evidence="3" id="KW-1185">Reference proteome</keyword>
<dbReference type="InterPro" id="IPR001387">
    <property type="entry name" value="Cro/C1-type_HTH"/>
</dbReference>
<sequence length="288" mass="32106">MHATLNTVVNGNQLAAFLRARRARLAPTDVGLNAGIGLRRTPGLRREELASVAGVSVDYYIRLEQGRETNPSSAVLDALAAALRLNEEEHAHLYSLSHHVAQRTPPPSPLPYRASARSVRPGIRRLLETVRPSPAYVLGRYSDILAANPEGLALFAGLADWPVRRRNTLRYFFCHPQSRTLFDDWERWARSSVASMHSLAAEEPDAPELTALVEEFHRECPEFPELWARHEVRVRRGDAKRFHHPVVGELTLVTEVLRFGDDGQRMTVYQAEAGSADEAALGRLSATP</sequence>
<dbReference type="Pfam" id="PF13560">
    <property type="entry name" value="HTH_31"/>
    <property type="match status" value="1"/>
</dbReference>
<dbReference type="SMART" id="SM00530">
    <property type="entry name" value="HTH_XRE"/>
    <property type="match status" value="1"/>
</dbReference>
<proteinExistence type="predicted"/>
<dbReference type="InterPro" id="IPR041413">
    <property type="entry name" value="MLTR_LBD"/>
</dbReference>
<dbReference type="PANTHER" id="PTHR35010">
    <property type="entry name" value="BLL4672 PROTEIN-RELATED"/>
    <property type="match status" value="1"/>
</dbReference>
<dbReference type="InterPro" id="IPR010982">
    <property type="entry name" value="Lambda_DNA-bd_dom_sf"/>
</dbReference>
<dbReference type="EMBL" id="BAAAQN010000003">
    <property type="protein sequence ID" value="GAA2014413.1"/>
    <property type="molecule type" value="Genomic_DNA"/>
</dbReference>
<dbReference type="Proteomes" id="UP001500751">
    <property type="component" value="Unassembled WGS sequence"/>
</dbReference>